<dbReference type="PANTHER" id="PTHR43685:SF11">
    <property type="entry name" value="GLYCOSYLTRANSFERASE TAGX-RELATED"/>
    <property type="match status" value="1"/>
</dbReference>
<organism evidence="2 3">
    <name type="scientific">Duganella dendranthematis</name>
    <dbReference type="NCBI Taxonomy" id="2728021"/>
    <lineage>
        <taxon>Bacteria</taxon>
        <taxon>Pseudomonadati</taxon>
        <taxon>Pseudomonadota</taxon>
        <taxon>Betaproteobacteria</taxon>
        <taxon>Burkholderiales</taxon>
        <taxon>Oxalobacteraceae</taxon>
        <taxon>Telluria group</taxon>
        <taxon>Duganella</taxon>
    </lineage>
</organism>
<dbReference type="Gene3D" id="3.90.550.10">
    <property type="entry name" value="Spore Coat Polysaccharide Biosynthesis Protein SpsA, Chain A"/>
    <property type="match status" value="1"/>
</dbReference>
<dbReference type="Proteomes" id="UP000503117">
    <property type="component" value="Chromosome"/>
</dbReference>
<sequence length="305" mass="34106">MSLPLVSIVIPSYKAAHFETCLRSALGQSYPNIEILVSDNCPTEAIREICEKYAPHVIYQRNVAIREQNVLSSLFGAKGEFIKPLFDDDVLHPFCIERMVSAMQMDPEVQLVFSASQVINVQNQGTETRRPYQASGSIPAQGMMRSMVLSMGNFVGEFTTILFRRARLWEIGTRLFTFHRHDCSLGLADIAAYFNLAEGGKVFYVDEELSYFRHDLQLESNSNPNSNPNFGYCFSDYVDLLIECADLGIVTQQELAAMQLQVDAAALRFNGVFPMFARSQQRYHGVLAELNSGVHVNPAAAEVAP</sequence>
<dbReference type="EMBL" id="CP051684">
    <property type="protein sequence ID" value="QJD90320.1"/>
    <property type="molecule type" value="Genomic_DNA"/>
</dbReference>
<evidence type="ECO:0000313" key="3">
    <source>
        <dbReference type="Proteomes" id="UP000503117"/>
    </source>
</evidence>
<dbReference type="PANTHER" id="PTHR43685">
    <property type="entry name" value="GLYCOSYLTRANSFERASE"/>
    <property type="match status" value="1"/>
</dbReference>
<keyword evidence="3" id="KW-1185">Reference proteome</keyword>
<dbReference type="SUPFAM" id="SSF53448">
    <property type="entry name" value="Nucleotide-diphospho-sugar transferases"/>
    <property type="match status" value="1"/>
</dbReference>
<dbReference type="InterPro" id="IPR029044">
    <property type="entry name" value="Nucleotide-diphossugar_trans"/>
</dbReference>
<accession>A0ABX6M7U9</accession>
<name>A0ABX6M7U9_9BURK</name>
<gene>
    <name evidence="2" type="ORF">HH213_09655</name>
</gene>
<protein>
    <submittedName>
        <fullName evidence="2">Glycosyltransferase family 2 protein</fullName>
    </submittedName>
</protein>
<evidence type="ECO:0000313" key="2">
    <source>
        <dbReference type="EMBL" id="QJD90320.1"/>
    </source>
</evidence>
<dbReference type="InterPro" id="IPR001173">
    <property type="entry name" value="Glyco_trans_2-like"/>
</dbReference>
<dbReference type="CDD" id="cd00761">
    <property type="entry name" value="Glyco_tranf_GTA_type"/>
    <property type="match status" value="1"/>
</dbReference>
<dbReference type="RefSeq" id="WP_169112112.1">
    <property type="nucleotide sequence ID" value="NZ_CP051684.1"/>
</dbReference>
<proteinExistence type="predicted"/>
<reference evidence="2 3" key="1">
    <citation type="submission" date="2020-04" db="EMBL/GenBank/DDBJ databases">
        <title>Genome sequencing of novel species.</title>
        <authorList>
            <person name="Heo J."/>
            <person name="Kim S.-J."/>
            <person name="Kim J.-S."/>
            <person name="Hong S.-B."/>
            <person name="Kwon S.-W."/>
        </authorList>
    </citation>
    <scope>NUCLEOTIDE SEQUENCE [LARGE SCALE GENOMIC DNA]</scope>
    <source>
        <strain evidence="2 3">AF9R3</strain>
    </source>
</reference>
<dbReference type="Pfam" id="PF00535">
    <property type="entry name" value="Glycos_transf_2"/>
    <property type="match status" value="1"/>
</dbReference>
<evidence type="ECO:0000259" key="1">
    <source>
        <dbReference type="Pfam" id="PF00535"/>
    </source>
</evidence>
<dbReference type="InterPro" id="IPR050834">
    <property type="entry name" value="Glycosyltransf_2"/>
</dbReference>
<feature type="domain" description="Glycosyltransferase 2-like" evidence="1">
    <location>
        <begin position="7"/>
        <end position="136"/>
    </location>
</feature>